<dbReference type="RefSeq" id="WP_301198188.1">
    <property type="nucleotide sequence ID" value="NZ_JAPDPI010000006.1"/>
</dbReference>
<dbReference type="AlphaFoldDB" id="A0AAE3MC15"/>
<evidence type="ECO:0008006" key="3">
    <source>
        <dbReference type="Google" id="ProtNLM"/>
    </source>
</evidence>
<evidence type="ECO:0000313" key="2">
    <source>
        <dbReference type="Proteomes" id="UP001207408"/>
    </source>
</evidence>
<protein>
    <recommendedName>
        <fullName evidence="3">Adhesin domain-containing protein</fullName>
    </recommendedName>
</protein>
<gene>
    <name evidence="1" type="ORF">OM074_04960</name>
</gene>
<dbReference type="EMBL" id="JAPDPI010000006">
    <property type="protein sequence ID" value="MCW3804966.1"/>
    <property type="molecule type" value="Genomic_DNA"/>
</dbReference>
<sequence length="331" mass="37459">MTRTFKIAASGTLEITNKYGSVFIDTWDKDSVKINLEFIISEKNENRFKKTKSSVSFDFSGNSFYRSAKTLYGNNYSSLFKDLKEATNLLSSNEEQTHVNYYVTIPDYINLKIDNKYGNIILPSLNGDINIKLANGDLQARELNGNSNLQLSFGSTIIKKVEQGNLSLNFMETSIENTSNITLESKSSDVAINKCNLLKLDARRGKIIIEECNYIFGDSEFCELYFNKLKKEIGLNIKYGVLKNILCSDSYEKVSIKSTSADINIKIPDSKAFNITTYDSKATLNFAKDIKWKDPVIDDTKEMQKRTGDYKTGSTRSNIIIEISNAELNFE</sequence>
<comment type="caution">
    <text evidence="1">The sequence shown here is derived from an EMBL/GenBank/DDBJ whole genome shotgun (WGS) entry which is preliminary data.</text>
</comment>
<proteinExistence type="predicted"/>
<dbReference type="Proteomes" id="UP001207408">
    <property type="component" value="Unassembled WGS sequence"/>
</dbReference>
<accession>A0AAE3MC15</accession>
<keyword evidence="2" id="KW-1185">Reference proteome</keyword>
<reference evidence="1" key="1">
    <citation type="submission" date="2022-10" db="EMBL/GenBank/DDBJ databases">
        <authorList>
            <person name="Yu W.X."/>
        </authorList>
    </citation>
    <scope>NUCLEOTIDE SEQUENCE</scope>
    <source>
        <strain evidence="1">D04</strain>
    </source>
</reference>
<name>A0AAE3MC15_9BACT</name>
<organism evidence="1 2">
    <name type="scientific">Plebeiibacterium marinum</name>
    <dbReference type="NCBI Taxonomy" id="2992111"/>
    <lineage>
        <taxon>Bacteria</taxon>
        <taxon>Pseudomonadati</taxon>
        <taxon>Bacteroidota</taxon>
        <taxon>Bacteroidia</taxon>
        <taxon>Marinilabiliales</taxon>
        <taxon>Marinilabiliaceae</taxon>
        <taxon>Plebeiibacterium</taxon>
    </lineage>
</organism>
<evidence type="ECO:0000313" key="1">
    <source>
        <dbReference type="EMBL" id="MCW3804966.1"/>
    </source>
</evidence>